<gene>
    <name evidence="1" type="ORF">JAAARDRAFT_201403</name>
</gene>
<dbReference type="HOGENOM" id="CLU_018544_12_2_1"/>
<accession>A0A067QAG2</accession>
<reference evidence="2" key="1">
    <citation type="journal article" date="2014" name="Proc. Natl. Acad. Sci. U.S.A.">
        <title>Extensive sampling of basidiomycete genomes demonstrates inadequacy of the white-rot/brown-rot paradigm for wood decay fungi.</title>
        <authorList>
            <person name="Riley R."/>
            <person name="Salamov A.A."/>
            <person name="Brown D.W."/>
            <person name="Nagy L.G."/>
            <person name="Floudas D."/>
            <person name="Held B.W."/>
            <person name="Levasseur A."/>
            <person name="Lombard V."/>
            <person name="Morin E."/>
            <person name="Otillar R."/>
            <person name="Lindquist E.A."/>
            <person name="Sun H."/>
            <person name="LaButti K.M."/>
            <person name="Schmutz J."/>
            <person name="Jabbour D."/>
            <person name="Luo H."/>
            <person name="Baker S.E."/>
            <person name="Pisabarro A.G."/>
            <person name="Walton J.D."/>
            <person name="Blanchette R.A."/>
            <person name="Henrissat B."/>
            <person name="Martin F."/>
            <person name="Cullen D."/>
            <person name="Hibbett D.S."/>
            <person name="Grigoriev I.V."/>
        </authorList>
    </citation>
    <scope>NUCLEOTIDE SEQUENCE [LARGE SCALE GENOMIC DNA]</scope>
    <source>
        <strain evidence="2">MUCL 33604</strain>
    </source>
</reference>
<name>A0A067QAG2_9AGAM</name>
<protein>
    <submittedName>
        <fullName evidence="1">Uncharacterized protein</fullName>
    </submittedName>
</protein>
<dbReference type="Gene3D" id="1.20.1280.50">
    <property type="match status" value="1"/>
</dbReference>
<proteinExistence type="predicted"/>
<keyword evidence="2" id="KW-1185">Reference proteome</keyword>
<dbReference type="AlphaFoldDB" id="A0A067QAG2"/>
<sequence>MTLGELPPHESTLRHIFIRDEDAPSKFLSTASFLQASRSNLSVPSRVDLVHEVAHLEDEIVLLPARIAALQQGTGIAALAKDQIDSLARELEDTRTRLDLINSLLSPIRRLPPEILAQIFHDIDLHYKHPLDIRDPILEVCWHWREVALQNPTIWSSFQAECDLPDSEEATRESLNYFRNFWASALAVLLSRSGESPLTISLAVSIFNAGPIFAALCPHVHRLKEVRLTNWGDSIHGVVPLLHAMVERDPVLLETLIIADELEKSADLQSFRAPRLRTVALLHQTRPALIALPWSQLTHLHLGNPDERQDTFALNSCFDVLRQCVELTHCWIGCRTRPRLESEQIVAPIRLPKLTFLRIFGTFGDRLLLEHLVVPSLVDLRYFPKDSSGKGMIKSIRALAGCIERSSCRLETLELNVKVGWIEGLSHLSTVTHLQFFLDRPTRHKDRTFFDMISHHPSSLQYQHSLSLPRLQQATFVLESYSERDLDTMLAWIYLRRDALPFGDTGNASSASTVDFPMRLLRAEFIFLEAFSRAETEWVGDLISVRLNSCIEGGLELLVTHDSSGWSIMYLP</sequence>
<evidence type="ECO:0000313" key="1">
    <source>
        <dbReference type="EMBL" id="KDQ63924.1"/>
    </source>
</evidence>
<dbReference type="OrthoDB" id="3365698at2759"/>
<dbReference type="EMBL" id="KL197709">
    <property type="protein sequence ID" value="KDQ63924.1"/>
    <property type="molecule type" value="Genomic_DNA"/>
</dbReference>
<dbReference type="Proteomes" id="UP000027265">
    <property type="component" value="Unassembled WGS sequence"/>
</dbReference>
<evidence type="ECO:0000313" key="2">
    <source>
        <dbReference type="Proteomes" id="UP000027265"/>
    </source>
</evidence>
<dbReference type="InParanoid" id="A0A067QAG2"/>
<organism evidence="1 2">
    <name type="scientific">Jaapia argillacea MUCL 33604</name>
    <dbReference type="NCBI Taxonomy" id="933084"/>
    <lineage>
        <taxon>Eukaryota</taxon>
        <taxon>Fungi</taxon>
        <taxon>Dikarya</taxon>
        <taxon>Basidiomycota</taxon>
        <taxon>Agaricomycotina</taxon>
        <taxon>Agaricomycetes</taxon>
        <taxon>Agaricomycetidae</taxon>
        <taxon>Jaapiales</taxon>
        <taxon>Jaapiaceae</taxon>
        <taxon>Jaapia</taxon>
    </lineage>
</organism>